<dbReference type="Gene3D" id="1.25.40.10">
    <property type="entry name" value="Tetratricopeptide repeat domain"/>
    <property type="match status" value="1"/>
</dbReference>
<reference evidence="2" key="1">
    <citation type="submission" date="2020-10" db="EMBL/GenBank/DDBJ databases">
        <authorList>
            <person name="Gilroy R."/>
        </authorList>
    </citation>
    <scope>NUCLEOTIDE SEQUENCE</scope>
    <source>
        <strain evidence="2">1383</strain>
    </source>
</reference>
<dbReference type="EMBL" id="DVLY01000105">
    <property type="protein sequence ID" value="HIT98078.1"/>
    <property type="molecule type" value="Genomic_DNA"/>
</dbReference>
<sequence length="128" mass="14282">GNVAKYLAGAAYYRLGQYEQAISYLEKYVGKDEVTPAEALGMIGDCHAQLDRPEEALKYYEKAAAKRDNNFTAPFYLMKAGNTAIYLKKYSVAEKHFRAIKDNYPESAQAASVDKYIEFAAGAAKNFK</sequence>
<dbReference type="Proteomes" id="UP000824161">
    <property type="component" value="Unassembled WGS sequence"/>
</dbReference>
<feature type="repeat" description="TPR" evidence="1">
    <location>
        <begin position="37"/>
        <end position="70"/>
    </location>
</feature>
<dbReference type="InterPro" id="IPR011990">
    <property type="entry name" value="TPR-like_helical_dom_sf"/>
</dbReference>
<evidence type="ECO:0000313" key="3">
    <source>
        <dbReference type="Proteomes" id="UP000824161"/>
    </source>
</evidence>
<dbReference type="InterPro" id="IPR019734">
    <property type="entry name" value="TPR_rpt"/>
</dbReference>
<reference evidence="2" key="2">
    <citation type="journal article" date="2021" name="PeerJ">
        <title>Extensive microbial diversity within the chicken gut microbiome revealed by metagenomics and culture.</title>
        <authorList>
            <person name="Gilroy R."/>
            <person name="Ravi A."/>
            <person name="Getino M."/>
            <person name="Pursley I."/>
            <person name="Horton D.L."/>
            <person name="Alikhan N.F."/>
            <person name="Baker D."/>
            <person name="Gharbi K."/>
            <person name="Hall N."/>
            <person name="Watson M."/>
            <person name="Adriaenssens E.M."/>
            <person name="Foster-Nyarko E."/>
            <person name="Jarju S."/>
            <person name="Secka A."/>
            <person name="Antonio M."/>
            <person name="Oren A."/>
            <person name="Chaudhuri R.R."/>
            <person name="La Ragione R."/>
            <person name="Hildebrand F."/>
            <person name="Pallen M.J."/>
        </authorList>
    </citation>
    <scope>NUCLEOTIDE SEQUENCE</scope>
    <source>
        <strain evidence="2">1383</strain>
    </source>
</reference>
<dbReference type="SUPFAM" id="SSF48452">
    <property type="entry name" value="TPR-like"/>
    <property type="match status" value="1"/>
</dbReference>
<dbReference type="AlphaFoldDB" id="A0A9D1H9V8"/>
<dbReference type="SMART" id="SM00028">
    <property type="entry name" value="TPR"/>
    <property type="match status" value="2"/>
</dbReference>
<evidence type="ECO:0000256" key="1">
    <source>
        <dbReference type="PROSITE-ProRule" id="PRU00339"/>
    </source>
</evidence>
<evidence type="ECO:0000313" key="2">
    <source>
        <dbReference type="EMBL" id="HIT98078.1"/>
    </source>
</evidence>
<dbReference type="Pfam" id="PF13432">
    <property type="entry name" value="TPR_16"/>
    <property type="match status" value="1"/>
</dbReference>
<organism evidence="2 3">
    <name type="scientific">Candidatus Merdimorpha stercoravium</name>
    <dbReference type="NCBI Taxonomy" id="2840863"/>
    <lineage>
        <taxon>Bacteria</taxon>
        <taxon>Pseudomonadati</taxon>
        <taxon>Bacteroidota</taxon>
        <taxon>Flavobacteriia</taxon>
        <taxon>Flavobacteriales</taxon>
        <taxon>Candidatus Merdimorpha</taxon>
    </lineage>
</organism>
<dbReference type="Pfam" id="PF13174">
    <property type="entry name" value="TPR_6"/>
    <property type="match status" value="1"/>
</dbReference>
<keyword evidence="1" id="KW-0802">TPR repeat</keyword>
<feature type="non-terminal residue" evidence="2">
    <location>
        <position position="1"/>
    </location>
</feature>
<accession>A0A9D1H9V8</accession>
<gene>
    <name evidence="2" type="ORF">IAC44_04485</name>
</gene>
<dbReference type="PROSITE" id="PS50005">
    <property type="entry name" value="TPR"/>
    <property type="match status" value="1"/>
</dbReference>
<name>A0A9D1H9V8_9FLAO</name>
<proteinExistence type="predicted"/>
<comment type="caution">
    <text evidence="2">The sequence shown here is derived from an EMBL/GenBank/DDBJ whole genome shotgun (WGS) entry which is preliminary data.</text>
</comment>
<protein>
    <submittedName>
        <fullName evidence="2">Tetratricopeptide repeat protein</fullName>
    </submittedName>
</protein>